<dbReference type="GO" id="GO:0000967">
    <property type="term" value="P:rRNA 5'-end processing"/>
    <property type="evidence" value="ECO:0007669"/>
    <property type="project" value="UniProtKB-UniRule"/>
</dbReference>
<dbReference type="HOGENOM" id="CLU_098240_2_2_7"/>
<dbReference type="InterPro" id="IPR037027">
    <property type="entry name" value="YqgF/RNaseH-like_dom_sf"/>
</dbReference>
<dbReference type="GO" id="GO:0005829">
    <property type="term" value="C:cytosol"/>
    <property type="evidence" value="ECO:0007669"/>
    <property type="project" value="TreeGrafter"/>
</dbReference>
<dbReference type="KEGG" id="hce:HCW_04555"/>
<keyword evidence="4 5" id="KW-0378">Hydrolase</keyword>
<dbReference type="STRING" id="182217.HCW_04555"/>
<evidence type="ECO:0000256" key="2">
    <source>
        <dbReference type="ARBA" id="ARBA00022517"/>
    </source>
</evidence>
<comment type="subcellular location">
    <subcellularLocation>
        <location evidence="5">Cytoplasm</location>
    </subcellularLocation>
</comment>
<dbReference type="EC" id="3.1.-.-" evidence="5"/>
<comment type="similarity">
    <text evidence="5">Belongs to the YqgF HJR family.</text>
</comment>
<dbReference type="InterPro" id="IPR005227">
    <property type="entry name" value="YqgF"/>
</dbReference>
<organism evidence="7 8">
    <name type="scientific">Helicobacter cetorum (strain ATCC BAA-429 / MIT 00-7128)</name>
    <dbReference type="NCBI Taxonomy" id="182217"/>
    <lineage>
        <taxon>Bacteria</taxon>
        <taxon>Pseudomonadati</taxon>
        <taxon>Campylobacterota</taxon>
        <taxon>Epsilonproteobacteria</taxon>
        <taxon>Campylobacterales</taxon>
        <taxon>Helicobacteraceae</taxon>
        <taxon>Helicobacter</taxon>
    </lineage>
</organism>
<comment type="function">
    <text evidence="5">Could be a nuclease involved in processing of the 5'-end of pre-16S rRNA.</text>
</comment>
<dbReference type="PANTHER" id="PTHR33317">
    <property type="entry name" value="POLYNUCLEOTIDYL TRANSFERASE, RIBONUCLEASE H-LIKE SUPERFAMILY PROTEIN"/>
    <property type="match status" value="1"/>
</dbReference>
<evidence type="ECO:0000256" key="1">
    <source>
        <dbReference type="ARBA" id="ARBA00022490"/>
    </source>
</evidence>
<protein>
    <recommendedName>
        <fullName evidence="5">Putative pre-16S rRNA nuclease</fullName>
        <ecNumber evidence="5">3.1.-.-</ecNumber>
    </recommendedName>
</protein>
<dbReference type="Gene3D" id="3.30.420.140">
    <property type="entry name" value="YqgF/RNase H-like domain"/>
    <property type="match status" value="1"/>
</dbReference>
<dbReference type="SUPFAM" id="SSF53098">
    <property type="entry name" value="Ribonuclease H-like"/>
    <property type="match status" value="1"/>
</dbReference>
<dbReference type="Proteomes" id="UP000005010">
    <property type="component" value="Chromosome"/>
</dbReference>
<dbReference type="EMBL" id="CP003479">
    <property type="protein sequence ID" value="AFI04178.1"/>
    <property type="molecule type" value="Genomic_DNA"/>
</dbReference>
<keyword evidence="8" id="KW-1185">Reference proteome</keyword>
<keyword evidence="1 5" id="KW-0963">Cytoplasm</keyword>
<sequence length="145" mass="16410">MILACDVGLKRIGLAILLEGIILPLEPILRKNRNQASRDLSNLLREKNIKVLVVGKPSESYVDTNIRIKHFITLLDFKGEIVFVNEDCSSMEALENLEHLGRKNKQTAQKDGRLDSLSACRILERYVNEFSQNSIAQEMVTQTSL</sequence>
<dbReference type="NCBIfam" id="NF001026">
    <property type="entry name" value="PRK00109.2-2"/>
    <property type="match status" value="1"/>
</dbReference>
<dbReference type="InterPro" id="IPR012337">
    <property type="entry name" value="RNaseH-like_sf"/>
</dbReference>
<evidence type="ECO:0000313" key="7">
    <source>
        <dbReference type="EMBL" id="AFI04178.1"/>
    </source>
</evidence>
<dbReference type="CDD" id="cd16964">
    <property type="entry name" value="YqgF"/>
    <property type="match status" value="1"/>
</dbReference>
<dbReference type="PATRIC" id="fig|182217.3.peg.972"/>
<evidence type="ECO:0000259" key="6">
    <source>
        <dbReference type="SMART" id="SM00732"/>
    </source>
</evidence>
<evidence type="ECO:0000256" key="4">
    <source>
        <dbReference type="ARBA" id="ARBA00022801"/>
    </source>
</evidence>
<dbReference type="FunFam" id="3.30.420.140:FF:000013">
    <property type="entry name" value="Putative pre-16S rRNA nuclease"/>
    <property type="match status" value="1"/>
</dbReference>
<dbReference type="RefSeq" id="WP_014661048.1">
    <property type="nucleotide sequence ID" value="NC_017737.1"/>
</dbReference>
<evidence type="ECO:0000256" key="5">
    <source>
        <dbReference type="HAMAP-Rule" id="MF_00651"/>
    </source>
</evidence>
<dbReference type="GO" id="GO:0016788">
    <property type="term" value="F:hydrolase activity, acting on ester bonds"/>
    <property type="evidence" value="ECO:0007669"/>
    <property type="project" value="UniProtKB-UniRule"/>
</dbReference>
<accession>I0EMK9</accession>
<gene>
    <name evidence="7" type="ordered locus">HCW_04555</name>
</gene>
<keyword evidence="2 5" id="KW-0690">Ribosome biogenesis</keyword>
<feature type="domain" description="YqgF/RNase H-like" evidence="6">
    <location>
        <begin position="1"/>
        <end position="93"/>
    </location>
</feature>
<evidence type="ECO:0000313" key="8">
    <source>
        <dbReference type="Proteomes" id="UP000005010"/>
    </source>
</evidence>
<dbReference type="InterPro" id="IPR006641">
    <property type="entry name" value="YqgF/RNaseH-like_dom"/>
</dbReference>
<dbReference type="HAMAP" id="MF_00651">
    <property type="entry name" value="Nuclease_YqgF"/>
    <property type="match status" value="1"/>
</dbReference>
<dbReference type="eggNOG" id="COG0816">
    <property type="taxonomic scope" value="Bacteria"/>
</dbReference>
<reference evidence="8" key="1">
    <citation type="submission" date="2012-04" db="EMBL/GenBank/DDBJ databases">
        <title>Complete genome sequence of Helicobacter cetorum strain MIT 00-7128.</title>
        <authorList>
            <person name="Kersulyte D."/>
            <person name="Berg D.E."/>
        </authorList>
    </citation>
    <scope>NUCLEOTIDE SEQUENCE [LARGE SCALE GENOMIC DNA]</scope>
    <source>
        <strain evidence="8">MIT 00-7128</strain>
    </source>
</reference>
<evidence type="ECO:0000256" key="3">
    <source>
        <dbReference type="ARBA" id="ARBA00022722"/>
    </source>
</evidence>
<dbReference type="GO" id="GO:0004518">
    <property type="term" value="F:nuclease activity"/>
    <property type="evidence" value="ECO:0007669"/>
    <property type="project" value="UniProtKB-KW"/>
</dbReference>
<dbReference type="Pfam" id="PF03652">
    <property type="entry name" value="RuvX"/>
    <property type="match status" value="1"/>
</dbReference>
<dbReference type="PANTHER" id="PTHR33317:SF4">
    <property type="entry name" value="POLYNUCLEOTIDYL TRANSFERASE, RIBONUCLEASE H-LIKE SUPERFAMILY PROTEIN"/>
    <property type="match status" value="1"/>
</dbReference>
<name>I0EMK9_HELC0</name>
<proteinExistence type="inferred from homology"/>
<dbReference type="SMART" id="SM00732">
    <property type="entry name" value="YqgFc"/>
    <property type="match status" value="1"/>
</dbReference>
<dbReference type="AlphaFoldDB" id="I0EMK9"/>
<keyword evidence="3 5" id="KW-0540">Nuclease</keyword>